<organism evidence="1 2">
    <name type="scientific">Athelia psychrophila</name>
    <dbReference type="NCBI Taxonomy" id="1759441"/>
    <lineage>
        <taxon>Eukaryota</taxon>
        <taxon>Fungi</taxon>
        <taxon>Dikarya</taxon>
        <taxon>Basidiomycota</taxon>
        <taxon>Agaricomycotina</taxon>
        <taxon>Agaricomycetes</taxon>
        <taxon>Agaricomycetidae</taxon>
        <taxon>Atheliales</taxon>
        <taxon>Atheliaceae</taxon>
        <taxon>Athelia</taxon>
    </lineage>
</organism>
<dbReference type="AlphaFoldDB" id="A0A166I3M9"/>
<evidence type="ECO:0000313" key="2">
    <source>
        <dbReference type="Proteomes" id="UP000076532"/>
    </source>
</evidence>
<sequence>MASIMVSSLDMSLDHSIFYPYAYPPESLAHLQYFLDDGIAGCPSITFEGDELVLGFPEYMGLPPKYYYTRPTYWGPLEQRPAVANVAPSASSFPTIADLRAASSGSTPLGATASSSFAYAEETRLCPFCYRVFRRSSMDASLERHRKDHHPSQEGLTAHKGFQGFLRDGSRYANTHIDFLDVGNEAWSLSVVVNSTKISDSVRRHIYGIIGTVRNISTSYNIVSQCLQSVMASLQL</sequence>
<gene>
    <name evidence="1" type="ORF">FIBSPDRAFT_932810</name>
</gene>
<accession>A0A166I3M9</accession>
<reference evidence="1 2" key="1">
    <citation type="journal article" date="2016" name="Mol. Biol. Evol.">
        <title>Comparative Genomics of Early-Diverging Mushroom-Forming Fungi Provides Insights into the Origins of Lignocellulose Decay Capabilities.</title>
        <authorList>
            <person name="Nagy L.G."/>
            <person name="Riley R."/>
            <person name="Tritt A."/>
            <person name="Adam C."/>
            <person name="Daum C."/>
            <person name="Floudas D."/>
            <person name="Sun H."/>
            <person name="Yadav J.S."/>
            <person name="Pangilinan J."/>
            <person name="Larsson K.H."/>
            <person name="Matsuura K."/>
            <person name="Barry K."/>
            <person name="Labutti K."/>
            <person name="Kuo R."/>
            <person name="Ohm R.A."/>
            <person name="Bhattacharya S.S."/>
            <person name="Shirouzu T."/>
            <person name="Yoshinaga Y."/>
            <person name="Martin F.M."/>
            <person name="Grigoriev I.V."/>
            <person name="Hibbett D.S."/>
        </authorList>
    </citation>
    <scope>NUCLEOTIDE SEQUENCE [LARGE SCALE GENOMIC DNA]</scope>
    <source>
        <strain evidence="1 2">CBS 109695</strain>
    </source>
</reference>
<proteinExistence type="predicted"/>
<dbReference type="EMBL" id="KV417563">
    <property type="protein sequence ID" value="KZP19509.1"/>
    <property type="molecule type" value="Genomic_DNA"/>
</dbReference>
<evidence type="ECO:0000313" key="1">
    <source>
        <dbReference type="EMBL" id="KZP19509.1"/>
    </source>
</evidence>
<name>A0A166I3M9_9AGAM</name>
<keyword evidence="2" id="KW-1185">Reference proteome</keyword>
<protein>
    <submittedName>
        <fullName evidence="1">Uncharacterized protein</fullName>
    </submittedName>
</protein>
<dbReference type="Proteomes" id="UP000076532">
    <property type="component" value="Unassembled WGS sequence"/>
</dbReference>